<sequence length="313" mass="35675">MDAIDAPDVDEFNPTLFRKKNGVPIPFVIDGPPNITHENRVALSEWITGSGGSVVDALPTSDPCFFVFDADVSKDNAIKLCTKTTQHPVHFSWIITSIEENKRAKWWLPMPDEPKPLRMAILTHINTTKRILEDFVTEHKGYQLPVYIDYSIQGEDRQQLAKLVNKHGGFPTLFEDQARIILADQSNEDWYEHIWGEDGVFSRIRSSDCWIESPSALRRWIRDRNVNLTPVRKPTASPRRKPSALRTEFTMSDDRLLVIYLAKTAPFGGGRQGNNIYHQLEENLQRDAAKAEKKSEETRTTEVGSATRHHTAL</sequence>
<evidence type="ECO:0000313" key="2">
    <source>
        <dbReference type="EMBL" id="KZO89745.1"/>
    </source>
</evidence>
<evidence type="ECO:0000256" key="1">
    <source>
        <dbReference type="SAM" id="MobiDB-lite"/>
    </source>
</evidence>
<dbReference type="Proteomes" id="UP000076738">
    <property type="component" value="Unassembled WGS sequence"/>
</dbReference>
<dbReference type="Gene3D" id="1.10.10.60">
    <property type="entry name" value="Homeodomain-like"/>
    <property type="match status" value="1"/>
</dbReference>
<keyword evidence="3" id="KW-1185">Reference proteome</keyword>
<dbReference type="AlphaFoldDB" id="A0A167FQM3"/>
<reference evidence="2 3" key="1">
    <citation type="journal article" date="2016" name="Mol. Biol. Evol.">
        <title>Comparative Genomics of Early-Diverging Mushroom-Forming Fungi Provides Insights into the Origins of Lignocellulose Decay Capabilities.</title>
        <authorList>
            <person name="Nagy L.G."/>
            <person name="Riley R."/>
            <person name="Tritt A."/>
            <person name="Adam C."/>
            <person name="Daum C."/>
            <person name="Floudas D."/>
            <person name="Sun H."/>
            <person name="Yadav J.S."/>
            <person name="Pangilinan J."/>
            <person name="Larsson K.H."/>
            <person name="Matsuura K."/>
            <person name="Barry K."/>
            <person name="Labutti K."/>
            <person name="Kuo R."/>
            <person name="Ohm R.A."/>
            <person name="Bhattacharya S.S."/>
            <person name="Shirouzu T."/>
            <person name="Yoshinaga Y."/>
            <person name="Martin F.M."/>
            <person name="Grigoriev I.V."/>
            <person name="Hibbett D.S."/>
        </authorList>
    </citation>
    <scope>NUCLEOTIDE SEQUENCE [LARGE SCALE GENOMIC DNA]</scope>
    <source>
        <strain evidence="2 3">TUFC12733</strain>
    </source>
</reference>
<proteinExistence type="predicted"/>
<evidence type="ECO:0008006" key="4">
    <source>
        <dbReference type="Google" id="ProtNLM"/>
    </source>
</evidence>
<dbReference type="EMBL" id="KV417367">
    <property type="protein sequence ID" value="KZO89745.1"/>
    <property type="molecule type" value="Genomic_DNA"/>
</dbReference>
<dbReference type="OrthoDB" id="435460at2759"/>
<protein>
    <recommendedName>
        <fullName evidence="4">BRCT domain-containing protein</fullName>
    </recommendedName>
</protein>
<feature type="compositionally biased region" description="Basic and acidic residues" evidence="1">
    <location>
        <begin position="287"/>
        <end position="300"/>
    </location>
</feature>
<organism evidence="2 3">
    <name type="scientific">Calocera viscosa (strain TUFC12733)</name>
    <dbReference type="NCBI Taxonomy" id="1330018"/>
    <lineage>
        <taxon>Eukaryota</taxon>
        <taxon>Fungi</taxon>
        <taxon>Dikarya</taxon>
        <taxon>Basidiomycota</taxon>
        <taxon>Agaricomycotina</taxon>
        <taxon>Dacrymycetes</taxon>
        <taxon>Dacrymycetales</taxon>
        <taxon>Dacrymycetaceae</taxon>
        <taxon>Calocera</taxon>
    </lineage>
</organism>
<accession>A0A167FQM3</accession>
<name>A0A167FQM3_CALVF</name>
<evidence type="ECO:0000313" key="3">
    <source>
        <dbReference type="Proteomes" id="UP000076738"/>
    </source>
</evidence>
<feature type="region of interest" description="Disordered" evidence="1">
    <location>
        <begin position="287"/>
        <end position="313"/>
    </location>
</feature>
<dbReference type="STRING" id="1330018.A0A167FQM3"/>
<gene>
    <name evidence="2" type="ORF">CALVIDRAFT_33479</name>
</gene>